<dbReference type="GO" id="GO:0050163">
    <property type="term" value="F:oxaloacetate tautomerase activity"/>
    <property type="evidence" value="ECO:0007669"/>
    <property type="project" value="UniProtKB-EC"/>
</dbReference>
<evidence type="ECO:0000256" key="4">
    <source>
        <dbReference type="ARBA" id="ARBA00044911"/>
    </source>
</evidence>
<dbReference type="STRING" id="6290.A0A0N4WA65"/>
<dbReference type="PANTHER" id="PTHR11820:SF7">
    <property type="entry name" value="ACYLPYRUVASE FAHD1, MITOCHONDRIAL"/>
    <property type="match status" value="1"/>
</dbReference>
<evidence type="ECO:0000256" key="1">
    <source>
        <dbReference type="ARBA" id="ARBA00010211"/>
    </source>
</evidence>
<keyword evidence="2" id="KW-0479">Metal-binding</keyword>
<evidence type="ECO:0000256" key="3">
    <source>
        <dbReference type="ARBA" id="ARBA00042340"/>
    </source>
</evidence>
<dbReference type="Pfam" id="PF01557">
    <property type="entry name" value="FAA_hydrolase"/>
    <property type="match status" value="1"/>
</dbReference>
<dbReference type="GO" id="GO:0005739">
    <property type="term" value="C:mitochondrion"/>
    <property type="evidence" value="ECO:0007669"/>
    <property type="project" value="TreeGrafter"/>
</dbReference>
<evidence type="ECO:0000313" key="8">
    <source>
        <dbReference type="Proteomes" id="UP000268014"/>
    </source>
</evidence>
<comment type="similarity">
    <text evidence="1">Belongs to the FAH family.</text>
</comment>
<dbReference type="SUPFAM" id="SSF56529">
    <property type="entry name" value="FAH"/>
    <property type="match status" value="1"/>
</dbReference>
<sequence length="149" mass="16328">MSLAGFRSLARKIVCVGRNYRDHALELGNPVPTKPLLFVKSPNAFVQEGQPIITPPGCENLHQEVELAVVIGKTAKNVPKSEAMAYIGGYAVALDMTARDFQDEAKQNGAPWYLAKSFDTSCPISNFIPKEEVILSIRIFILTSSISTF</sequence>
<dbReference type="AlphaFoldDB" id="A0A0N4WA65"/>
<organism evidence="9">
    <name type="scientific">Haemonchus placei</name>
    <name type="common">Barber's pole worm</name>
    <dbReference type="NCBI Taxonomy" id="6290"/>
    <lineage>
        <taxon>Eukaryota</taxon>
        <taxon>Metazoa</taxon>
        <taxon>Ecdysozoa</taxon>
        <taxon>Nematoda</taxon>
        <taxon>Chromadorea</taxon>
        <taxon>Rhabditida</taxon>
        <taxon>Rhabditina</taxon>
        <taxon>Rhabditomorpha</taxon>
        <taxon>Strongyloidea</taxon>
        <taxon>Trichostrongylidae</taxon>
        <taxon>Haemonchus</taxon>
    </lineage>
</organism>
<dbReference type="EC" id="5.3.2.2" evidence="5"/>
<dbReference type="Gene3D" id="3.90.850.10">
    <property type="entry name" value="Fumarylacetoacetase-like, C-terminal domain"/>
    <property type="match status" value="1"/>
</dbReference>
<proteinExistence type="inferred from homology"/>
<dbReference type="OrthoDB" id="411064at2759"/>
<dbReference type="OMA" id="QVICHHT"/>
<accession>A0A0N4WA65</accession>
<evidence type="ECO:0000313" key="7">
    <source>
        <dbReference type="EMBL" id="VDO31347.1"/>
    </source>
</evidence>
<reference evidence="9" key="1">
    <citation type="submission" date="2017-02" db="UniProtKB">
        <authorList>
            <consortium name="WormBaseParasite"/>
        </authorList>
    </citation>
    <scope>IDENTIFICATION</scope>
</reference>
<evidence type="ECO:0000313" key="9">
    <source>
        <dbReference type="WBParaSite" id="HPLM_0000725201-mRNA-1"/>
    </source>
</evidence>
<dbReference type="EMBL" id="UZAF01016626">
    <property type="protein sequence ID" value="VDO31347.1"/>
    <property type="molecule type" value="Genomic_DNA"/>
</dbReference>
<dbReference type="GO" id="GO:0018773">
    <property type="term" value="F:acetylpyruvate hydrolase activity"/>
    <property type="evidence" value="ECO:0007669"/>
    <property type="project" value="TreeGrafter"/>
</dbReference>
<dbReference type="InterPro" id="IPR011234">
    <property type="entry name" value="Fumarylacetoacetase-like_C"/>
</dbReference>
<evidence type="ECO:0000256" key="5">
    <source>
        <dbReference type="ARBA" id="ARBA00044973"/>
    </source>
</evidence>
<protein>
    <recommendedName>
        <fullName evidence="5">oxaloacetate tautomerase</fullName>
        <ecNumber evidence="5">5.3.2.2</ecNumber>
    </recommendedName>
    <alternativeName>
        <fullName evidence="3">Fumarylacetoacetate hydrolase domain-containing protein 1</fullName>
    </alternativeName>
</protein>
<gene>
    <name evidence="7" type="ORF">HPLM_LOCUS7244</name>
</gene>
<dbReference type="WBParaSite" id="HPLM_0000725201-mRNA-1">
    <property type="protein sequence ID" value="HPLM_0000725201-mRNA-1"/>
    <property type="gene ID" value="HPLM_0000725201"/>
</dbReference>
<name>A0A0N4WA65_HAEPC</name>
<reference evidence="7 8" key="2">
    <citation type="submission" date="2018-11" db="EMBL/GenBank/DDBJ databases">
        <authorList>
            <consortium name="Pathogen Informatics"/>
        </authorList>
    </citation>
    <scope>NUCLEOTIDE SEQUENCE [LARGE SCALE GENOMIC DNA]</scope>
    <source>
        <strain evidence="7 8">MHpl1</strain>
    </source>
</reference>
<evidence type="ECO:0000259" key="6">
    <source>
        <dbReference type="Pfam" id="PF01557"/>
    </source>
</evidence>
<evidence type="ECO:0000256" key="2">
    <source>
        <dbReference type="ARBA" id="ARBA00022723"/>
    </source>
</evidence>
<dbReference type="PANTHER" id="PTHR11820">
    <property type="entry name" value="ACYLPYRUVASE"/>
    <property type="match status" value="1"/>
</dbReference>
<comment type="catalytic activity">
    <reaction evidence="4">
        <text>oxaloacetate = enol-oxaloacetate</text>
        <dbReference type="Rhea" id="RHEA:16021"/>
        <dbReference type="ChEBI" id="CHEBI:16452"/>
        <dbReference type="ChEBI" id="CHEBI:17479"/>
        <dbReference type="EC" id="5.3.2.2"/>
    </reaction>
    <physiologicalReaction direction="right-to-left" evidence="4">
        <dbReference type="Rhea" id="RHEA:16023"/>
    </physiologicalReaction>
</comment>
<feature type="domain" description="Fumarylacetoacetase-like C-terminal" evidence="6">
    <location>
        <begin position="12"/>
        <end position="133"/>
    </location>
</feature>
<keyword evidence="8" id="KW-1185">Reference proteome</keyword>
<dbReference type="GO" id="GO:0046872">
    <property type="term" value="F:metal ion binding"/>
    <property type="evidence" value="ECO:0007669"/>
    <property type="project" value="UniProtKB-KW"/>
</dbReference>
<dbReference type="InterPro" id="IPR036663">
    <property type="entry name" value="Fumarylacetoacetase_C_sf"/>
</dbReference>
<dbReference type="Proteomes" id="UP000268014">
    <property type="component" value="Unassembled WGS sequence"/>
</dbReference>